<evidence type="ECO:0000259" key="3">
    <source>
        <dbReference type="Pfam" id="PF05065"/>
    </source>
</evidence>
<dbReference type="Pfam" id="PF05065">
    <property type="entry name" value="Phage_capsid"/>
    <property type="match status" value="1"/>
</dbReference>
<gene>
    <name evidence="4" type="ORF">FZC34_01210</name>
</gene>
<feature type="domain" description="Phage capsid-like C-terminal" evidence="3">
    <location>
        <begin position="105"/>
        <end position="364"/>
    </location>
</feature>
<proteinExistence type="predicted"/>
<dbReference type="NCBIfam" id="TIGR01554">
    <property type="entry name" value="major_cap_HK97"/>
    <property type="match status" value="1"/>
</dbReference>
<dbReference type="InterPro" id="IPR054612">
    <property type="entry name" value="Phage_capsid-like_C"/>
</dbReference>
<dbReference type="OrthoDB" id="9786516at2"/>
<keyword evidence="5" id="KW-1185">Reference proteome</keyword>
<evidence type="ECO:0000256" key="2">
    <source>
        <dbReference type="SAM" id="Coils"/>
    </source>
</evidence>
<reference evidence="4 5" key="1">
    <citation type="submission" date="2019-08" db="EMBL/GenBank/DDBJ databases">
        <title>Highly reduced genomes of protist endosymbionts show evolutionary convergence.</title>
        <authorList>
            <person name="George E."/>
            <person name="Husnik F."/>
            <person name="Tashyreva D."/>
            <person name="Prokopchuk G."/>
            <person name="Horak A."/>
            <person name="Kwong W.K."/>
            <person name="Lukes J."/>
            <person name="Keeling P.J."/>
        </authorList>
    </citation>
    <scope>NUCLEOTIDE SEQUENCE [LARGE SCALE GENOMIC DNA]</scope>
    <source>
        <strain evidence="4">1604LC</strain>
    </source>
</reference>
<dbReference type="EMBL" id="CP043316">
    <property type="protein sequence ID" value="QEK38525.1"/>
    <property type="molecule type" value="Genomic_DNA"/>
</dbReference>
<organism evidence="4 5">
    <name type="scientific">Candidatus Cytomitobacter primus</name>
    <dbReference type="NCBI Taxonomy" id="2066024"/>
    <lineage>
        <taxon>Bacteria</taxon>
        <taxon>Pseudomonadati</taxon>
        <taxon>Pseudomonadota</taxon>
        <taxon>Alphaproteobacteria</taxon>
        <taxon>Holosporales</taxon>
        <taxon>Holosporaceae</taxon>
        <taxon>Candidatus Cytomitobacter</taxon>
    </lineage>
</organism>
<dbReference type="KEGG" id="cpri:FZC34_01210"/>
<dbReference type="Proteomes" id="UP000325004">
    <property type="component" value="Chromosome"/>
</dbReference>
<dbReference type="InterPro" id="IPR024455">
    <property type="entry name" value="Phage_capsid"/>
</dbReference>
<keyword evidence="2" id="KW-0175">Coiled coil</keyword>
<dbReference type="AlphaFoldDB" id="A0A5C0UEK2"/>
<evidence type="ECO:0000313" key="4">
    <source>
        <dbReference type="EMBL" id="QEK38525.1"/>
    </source>
</evidence>
<dbReference type="SUPFAM" id="SSF56563">
    <property type="entry name" value="Major capsid protein gp5"/>
    <property type="match status" value="1"/>
</dbReference>
<name>A0A5C0UEK2_9PROT</name>
<dbReference type="RefSeq" id="WP_148971641.1">
    <property type="nucleotide sequence ID" value="NZ_CP043316.1"/>
</dbReference>
<evidence type="ECO:0000256" key="1">
    <source>
        <dbReference type="ARBA" id="ARBA00004328"/>
    </source>
</evidence>
<sequence>MNTINTNDQNFQDALNVLGKSFHEYKNNSAKTEEQIKDNQHKIKEELSELKNNMKKHVNLEIKSINETHPSTWGNNNSNVVNQFGDYVRTGKSTETKSANQEDMGGYVCIPNLNQYLLEQTSYLSPVRAFSSTYKVSKGNSFELMFMDSFNVQEQSIDHEYDNENSTTVSFQKHLIEMHAIEACANITQDMMCQPRPLNFNEFVIAKVANDISKKERQLFVDGVENKIDSIIPSDDKYIVRGKFGYEAAMQMVSKLPEELHDNAKWLMTRSMYNEFLKLNDNAGRPLIRIDSNHHSFLNYPIHFMPELEGKECKLIFCNLNSGYAIAEHEHLFALHDKYSRKPLIQNYVRKHIGSKVIRPDAFVGFIDSKESGKE</sequence>
<comment type="subcellular location">
    <subcellularLocation>
        <location evidence="1">Virion</location>
    </subcellularLocation>
</comment>
<evidence type="ECO:0000313" key="5">
    <source>
        <dbReference type="Proteomes" id="UP000325004"/>
    </source>
</evidence>
<feature type="coiled-coil region" evidence="2">
    <location>
        <begin position="33"/>
        <end position="60"/>
    </location>
</feature>
<accession>A0A5C0UEK2</accession>
<protein>
    <submittedName>
        <fullName evidence="4">Phage major capsid protein</fullName>
    </submittedName>
</protein>